<proteinExistence type="predicted"/>
<feature type="compositionally biased region" description="Basic and acidic residues" evidence="1">
    <location>
        <begin position="217"/>
        <end position="234"/>
    </location>
</feature>
<evidence type="ECO:0000313" key="4">
    <source>
        <dbReference type="EMBL" id="RDW24357.1"/>
    </source>
</evidence>
<sequence length="660" mass="74477">MHHQDTYTTPMTTRQPFGLSSMPVAFEKVYKDKEGIDDEFHTPPLEAFEFERSVDSIGVAMGLETVQPGPSGLGKGLQNGKAGASTDTQLDMSAHQMPPPQSIPNDTSGHHIQRRPVDIGDTPPLSRDSIYSNDEIGIIDLYSKSPESGMTSQGSSSVPVSRQTNNPTETTPALETLQAIPVANLHPEPNPRTPDLQKTPYNHDAPGSAISVASSYKESRREAGRVRSTIDMRSKPSSRTNTMEDGPRDRYGFLKANSYIRMNDYDKWWGKYQPYLQRRKKKWVSLMKQSGLDIGAAEDKGKDSNEARVPSTGPTRFPPKSEKLKRYVRKGIPAEWRGQAWFWFARGYEYLNANVGVYDKLCEKSATMDTVDAELIERDLYRTFPDNVYFRKAEGEVDETPMIMALRRVLRAFALHHPKVGYCQSLNFLAGLLLLFMDEERAFWMLHIITQKYLPGVHDTNLEGVNVDQGVLMLLVQKSLPAVWRHIGVGLEGAPSEGMDLVRNLPPITLCTASWFMSVYIGTLPIETTLRIWDCLFYEGSKTLFRIALTLMKQSEPEFVGLNDPMEIFQVVQTSPKSMLDASHLMESCFKRYNDFGHISQDEIAQLRKIVRQKRGNGGTGGIQSRDDVLEELILSRQRPTSRTFVLRKLHIGSNKWSME</sequence>
<reference evidence="3 5" key="1">
    <citation type="journal article" date="2016" name="PLoS ONE">
        <title>Sequence Assembly of Yarrowia lipolytica Strain W29/CLIB89 Shows Transposable Element Diversity.</title>
        <authorList>
            <person name="Magnan C."/>
            <person name="Yu J."/>
            <person name="Chang I."/>
            <person name="Jahn E."/>
            <person name="Kanomata Y."/>
            <person name="Wu J."/>
            <person name="Zeller M."/>
            <person name="Oakes M."/>
            <person name="Baldi P."/>
            <person name="Sandmeyer S."/>
        </authorList>
    </citation>
    <scope>NUCLEOTIDE SEQUENCE [LARGE SCALE GENOMIC DNA]</scope>
    <source>
        <strain evidence="3">CLIB89</strain>
        <strain evidence="5">CLIB89(W29)</strain>
    </source>
</reference>
<dbReference type="Pfam" id="PF00566">
    <property type="entry name" value="RabGAP-TBC"/>
    <property type="match status" value="1"/>
</dbReference>
<dbReference type="InterPro" id="IPR000195">
    <property type="entry name" value="Rab-GAP-TBC_dom"/>
</dbReference>
<dbReference type="FunFam" id="1.10.8.270:FF:000026">
    <property type="entry name" value="TBC (Tre-2/Bub2/Cdc16) domain family"/>
    <property type="match status" value="1"/>
</dbReference>
<dbReference type="PROSITE" id="PS50086">
    <property type="entry name" value="TBC_RABGAP"/>
    <property type="match status" value="1"/>
</dbReference>
<dbReference type="InterPro" id="IPR050302">
    <property type="entry name" value="Rab_GAP_TBC_domain"/>
</dbReference>
<dbReference type="GeneID" id="2907107"/>
<evidence type="ECO:0000256" key="1">
    <source>
        <dbReference type="SAM" id="MobiDB-lite"/>
    </source>
</evidence>
<dbReference type="VEuPathDB" id="FungiDB:YALI0_B22792g"/>
<evidence type="ECO:0000313" key="6">
    <source>
        <dbReference type="Proteomes" id="UP000256601"/>
    </source>
</evidence>
<dbReference type="Gene3D" id="1.10.8.270">
    <property type="entry name" value="putative rabgap domain of human tbc1 domain family member 14 like domains"/>
    <property type="match status" value="1"/>
</dbReference>
<dbReference type="SMART" id="SM00164">
    <property type="entry name" value="TBC"/>
    <property type="match status" value="1"/>
</dbReference>
<dbReference type="OMA" id="YEYLNAN"/>
<gene>
    <name evidence="4" type="ORF">B0I71DRAFT_134462</name>
    <name evidence="3" type="ORF">YALI1_B29742g</name>
</gene>
<dbReference type="PANTHER" id="PTHR47219">
    <property type="entry name" value="RAB GTPASE-ACTIVATING PROTEIN 1-LIKE"/>
    <property type="match status" value="1"/>
</dbReference>
<feature type="domain" description="Rab-GAP TBC" evidence="2">
    <location>
        <begin position="331"/>
        <end position="540"/>
    </location>
</feature>
<dbReference type="VEuPathDB" id="FungiDB:YALI1_B29742g"/>
<organism evidence="3 5">
    <name type="scientific">Yarrowia lipolytica</name>
    <name type="common">Candida lipolytica</name>
    <dbReference type="NCBI Taxonomy" id="4952"/>
    <lineage>
        <taxon>Eukaryota</taxon>
        <taxon>Fungi</taxon>
        <taxon>Dikarya</taxon>
        <taxon>Ascomycota</taxon>
        <taxon>Saccharomycotina</taxon>
        <taxon>Dipodascomycetes</taxon>
        <taxon>Dipodascales</taxon>
        <taxon>Dipodascales incertae sedis</taxon>
        <taxon>Yarrowia</taxon>
    </lineage>
</organism>
<dbReference type="SUPFAM" id="SSF47923">
    <property type="entry name" value="Ypt/Rab-GAP domain of gyp1p"/>
    <property type="match status" value="2"/>
</dbReference>
<feature type="region of interest" description="Disordered" evidence="1">
    <location>
        <begin position="91"/>
        <end position="131"/>
    </location>
</feature>
<name>A0A1H6PH27_YARLL</name>
<dbReference type="GO" id="GO:0031267">
    <property type="term" value="F:small GTPase binding"/>
    <property type="evidence" value="ECO:0007669"/>
    <property type="project" value="TreeGrafter"/>
</dbReference>
<dbReference type="KEGG" id="yli:2907107"/>
<feature type="compositionally biased region" description="Polar residues" evidence="1">
    <location>
        <begin position="145"/>
        <end position="173"/>
    </location>
</feature>
<dbReference type="EMBL" id="KZ859038">
    <property type="protein sequence ID" value="RDW24357.1"/>
    <property type="molecule type" value="Genomic_DNA"/>
</dbReference>
<dbReference type="Proteomes" id="UP000256601">
    <property type="component" value="Unassembled WGS sequence"/>
</dbReference>
<dbReference type="GO" id="GO:0005096">
    <property type="term" value="F:GTPase activator activity"/>
    <property type="evidence" value="ECO:0007669"/>
    <property type="project" value="TreeGrafter"/>
</dbReference>
<evidence type="ECO:0000313" key="3">
    <source>
        <dbReference type="EMBL" id="AOW02091.1"/>
    </source>
</evidence>
<dbReference type="GO" id="GO:0030427">
    <property type="term" value="C:site of polarized growth"/>
    <property type="evidence" value="ECO:0007669"/>
    <property type="project" value="UniProtKB-ARBA"/>
</dbReference>
<dbReference type="eggNOG" id="KOG2058">
    <property type="taxonomic scope" value="Eukaryota"/>
</dbReference>
<dbReference type="EMBL" id="CP017554">
    <property type="protein sequence ID" value="AOW02091.1"/>
    <property type="molecule type" value="Genomic_DNA"/>
</dbReference>
<dbReference type="Proteomes" id="UP000182444">
    <property type="component" value="Chromosome 1B"/>
</dbReference>
<accession>A0A1H6PH27</accession>
<dbReference type="InterPro" id="IPR035969">
    <property type="entry name" value="Rab-GAP_TBC_sf"/>
</dbReference>
<feature type="region of interest" description="Disordered" evidence="1">
    <location>
        <begin position="295"/>
        <end position="322"/>
    </location>
</feature>
<evidence type="ECO:0000259" key="2">
    <source>
        <dbReference type="PROSITE" id="PS50086"/>
    </source>
</evidence>
<protein>
    <submittedName>
        <fullName evidence="4">Rab-GTPase-TBC domain-containing protein</fullName>
    </submittedName>
</protein>
<feature type="region of interest" description="Disordered" evidence="1">
    <location>
        <begin position="144"/>
        <end position="249"/>
    </location>
</feature>
<dbReference type="PANTHER" id="PTHR47219:SF9">
    <property type="entry name" value="GTPASE ACTIVATING PROTEIN AND CENTROSOME-ASSOCIATED, ISOFORM B"/>
    <property type="match status" value="1"/>
</dbReference>
<feature type="compositionally biased region" description="Basic and acidic residues" evidence="1">
    <location>
        <begin position="297"/>
        <end position="306"/>
    </location>
</feature>
<dbReference type="Gene3D" id="1.10.472.80">
    <property type="entry name" value="Ypt/Rab-GAP domain of gyp1p, domain 3"/>
    <property type="match status" value="1"/>
</dbReference>
<evidence type="ECO:0000313" key="5">
    <source>
        <dbReference type="Proteomes" id="UP000182444"/>
    </source>
</evidence>
<dbReference type="AlphaFoldDB" id="A0A1H6PH27"/>
<reference evidence="4 6" key="2">
    <citation type="submission" date="2018-07" db="EMBL/GenBank/DDBJ databases">
        <title>Draft Genome Assemblies for Five Robust Yarrowia lipolytica Strains Exhibiting High Lipid Production and Pentose Sugar Utilization and Sugar Alcohol Secretion from Undetoxified Lignocellulosic Biomass Hydrolysates.</title>
        <authorList>
            <consortium name="DOE Joint Genome Institute"/>
            <person name="Walker C."/>
            <person name="Ryu S."/>
            <person name="Na H."/>
            <person name="Zane M."/>
            <person name="LaButti K."/>
            <person name="Lipzen A."/>
            <person name="Haridas S."/>
            <person name="Barry K."/>
            <person name="Grigoriev I.V."/>
            <person name="Quarterman J."/>
            <person name="Slininger P."/>
            <person name="Dien B."/>
            <person name="Trinh C.T."/>
        </authorList>
    </citation>
    <scope>NUCLEOTIDE SEQUENCE [LARGE SCALE GENOMIC DNA]</scope>
    <source>
        <strain evidence="4 6">YB392</strain>
    </source>
</reference>